<feature type="signal peptide" evidence="1">
    <location>
        <begin position="1"/>
        <end position="25"/>
    </location>
</feature>
<dbReference type="Proteomes" id="UP000215590">
    <property type="component" value="Unassembled WGS sequence"/>
</dbReference>
<gene>
    <name evidence="3" type="ORF">CEV31_1667</name>
</gene>
<evidence type="ECO:0000256" key="1">
    <source>
        <dbReference type="SAM" id="SignalP"/>
    </source>
</evidence>
<dbReference type="SUPFAM" id="SSF56300">
    <property type="entry name" value="Metallo-dependent phosphatases"/>
    <property type="match status" value="1"/>
</dbReference>
<dbReference type="OrthoDB" id="8055872at2"/>
<dbReference type="InterPro" id="IPR004843">
    <property type="entry name" value="Calcineurin-like_PHP"/>
</dbReference>
<dbReference type="RefSeq" id="WP_094506432.1">
    <property type="nucleotide sequence ID" value="NZ_JBHEEK010000001.1"/>
</dbReference>
<dbReference type="EMBL" id="NNRJ01000015">
    <property type="protein sequence ID" value="OYR20241.1"/>
    <property type="molecule type" value="Genomic_DNA"/>
</dbReference>
<accession>A0A256G0Q8</accession>
<dbReference type="Pfam" id="PF00149">
    <property type="entry name" value="Metallophos"/>
    <property type="match status" value="1"/>
</dbReference>
<evidence type="ECO:0000259" key="2">
    <source>
        <dbReference type="Pfam" id="PF00149"/>
    </source>
</evidence>
<dbReference type="GO" id="GO:0016787">
    <property type="term" value="F:hydrolase activity"/>
    <property type="evidence" value="ECO:0007669"/>
    <property type="project" value="InterPro"/>
</dbReference>
<sequence length="362" mass="41780">MFFIFRFFIFIYLCSVTVFITQSHAEDSDFTFAIAADPQPYRILHMPNGYDPNANASVYTWEPFAQAGYANMRKYKPEFVMINGDMTEFGWRPQRDSVRKLMQDNSDIKSYYGLGNHDISNNVNDCHGNLYDYGFTSADACAWQMSEMLRYDIRASFPQHNPNGYFNDSATSNDETGWAASNAYAFDWKADLRFIQLNFYPSYEVHLGAPGSVFNTAWTSAVPFLKDELAKARRDKKLVIIGWHDADDHFLKDKGKDEVIKILKDNNDIIFLLTAGHEHRYINFRNYQGTGIDMILAGAIFNKESLILEFSKTEVFHPTKNRKPCYSQITKYLKVRQVKEDGNIGEENSYSKSYQERDCGPL</sequence>
<comment type="caution">
    <text evidence="3">The sequence shown here is derived from an EMBL/GenBank/DDBJ whole genome shotgun (WGS) entry which is preliminary data.</text>
</comment>
<evidence type="ECO:0000313" key="3">
    <source>
        <dbReference type="EMBL" id="OYR20241.1"/>
    </source>
</evidence>
<proteinExistence type="predicted"/>
<dbReference type="InterPro" id="IPR029052">
    <property type="entry name" value="Metallo-depent_PP-like"/>
</dbReference>
<protein>
    <recommendedName>
        <fullName evidence="2">Calcineurin-like phosphoesterase domain-containing protein</fullName>
    </recommendedName>
</protein>
<keyword evidence="4" id="KW-1185">Reference proteome</keyword>
<feature type="domain" description="Calcineurin-like phosphoesterase" evidence="2">
    <location>
        <begin position="73"/>
        <end position="281"/>
    </location>
</feature>
<keyword evidence="1" id="KW-0732">Signal</keyword>
<reference evidence="3 4" key="1">
    <citation type="submission" date="2017-07" db="EMBL/GenBank/DDBJ databases">
        <title>Phylogenetic study on the rhizospheric bacterium Ochrobactrum sp. A44.</title>
        <authorList>
            <person name="Krzyzanowska D.M."/>
            <person name="Ossowicki A."/>
            <person name="Rajewska M."/>
            <person name="Maciag T."/>
            <person name="Kaczynski Z."/>
            <person name="Czerwicka M."/>
            <person name="Jafra S."/>
        </authorList>
    </citation>
    <scope>NUCLEOTIDE SEQUENCE [LARGE SCALE GENOMIC DNA]</scope>
    <source>
        <strain evidence="3 4">DSM 7216</strain>
    </source>
</reference>
<dbReference type="AlphaFoldDB" id="A0A256G0Q8"/>
<dbReference type="Gene3D" id="3.60.21.10">
    <property type="match status" value="1"/>
</dbReference>
<evidence type="ECO:0000313" key="4">
    <source>
        <dbReference type="Proteomes" id="UP000215590"/>
    </source>
</evidence>
<feature type="chain" id="PRO_5013236965" description="Calcineurin-like phosphoesterase domain-containing protein" evidence="1">
    <location>
        <begin position="26"/>
        <end position="362"/>
    </location>
</feature>
<name>A0A256G0Q8_9HYPH</name>
<organism evidence="3 4">
    <name type="scientific">Brucella thiophenivorans</name>
    <dbReference type="NCBI Taxonomy" id="571255"/>
    <lineage>
        <taxon>Bacteria</taxon>
        <taxon>Pseudomonadati</taxon>
        <taxon>Pseudomonadota</taxon>
        <taxon>Alphaproteobacteria</taxon>
        <taxon>Hyphomicrobiales</taxon>
        <taxon>Brucellaceae</taxon>
        <taxon>Brucella/Ochrobactrum group</taxon>
        <taxon>Brucella</taxon>
    </lineage>
</organism>
<dbReference type="CDD" id="cd00838">
    <property type="entry name" value="MPP_superfamily"/>
    <property type="match status" value="1"/>
</dbReference>